<dbReference type="Proteomes" id="UP000306416">
    <property type="component" value="Unassembled WGS sequence"/>
</dbReference>
<dbReference type="InterPro" id="IPR045584">
    <property type="entry name" value="Pilin-like"/>
</dbReference>
<reference evidence="7 8" key="1">
    <citation type="submission" date="2019-04" db="EMBL/GenBank/DDBJ databases">
        <title>Geobacter oryzae sp. nov., ferric-reducing bacteria isolated from paddy soil.</title>
        <authorList>
            <person name="Xu Z."/>
            <person name="Masuda Y."/>
            <person name="Itoh H."/>
            <person name="Senoo K."/>
        </authorList>
    </citation>
    <scope>NUCLEOTIDE SEQUENCE [LARGE SCALE GENOMIC DNA]</scope>
    <source>
        <strain evidence="7 8">Red111</strain>
    </source>
</reference>
<keyword evidence="8" id="KW-1185">Reference proteome</keyword>
<evidence type="ECO:0000256" key="3">
    <source>
        <dbReference type="ARBA" id="ARBA00022692"/>
    </source>
</evidence>
<dbReference type="PRINTS" id="PR00813">
    <property type="entry name" value="BCTERIALGSPG"/>
</dbReference>
<evidence type="ECO:0000313" key="7">
    <source>
        <dbReference type="EMBL" id="TGU72267.1"/>
    </source>
</evidence>
<keyword evidence="4 6" id="KW-1133">Transmembrane helix</keyword>
<dbReference type="PANTHER" id="PTHR30093:SF44">
    <property type="entry name" value="TYPE II SECRETION SYSTEM CORE PROTEIN G"/>
    <property type="match status" value="1"/>
</dbReference>
<gene>
    <name evidence="7" type="ORF">E4633_08110</name>
</gene>
<dbReference type="GO" id="GO:0016020">
    <property type="term" value="C:membrane"/>
    <property type="evidence" value="ECO:0007669"/>
    <property type="project" value="UniProtKB-SubCell"/>
</dbReference>
<dbReference type="GO" id="GO:0015627">
    <property type="term" value="C:type II protein secretion system complex"/>
    <property type="evidence" value="ECO:0007669"/>
    <property type="project" value="InterPro"/>
</dbReference>
<comment type="subcellular location">
    <subcellularLocation>
        <location evidence="1">Membrane</location>
        <topology evidence="1">Single-pass membrane protein</topology>
    </subcellularLocation>
</comment>
<dbReference type="EMBL" id="SRSC01000002">
    <property type="protein sequence ID" value="TGU72267.1"/>
    <property type="molecule type" value="Genomic_DNA"/>
</dbReference>
<evidence type="ECO:0000256" key="4">
    <source>
        <dbReference type="ARBA" id="ARBA00022989"/>
    </source>
</evidence>
<comment type="caution">
    <text evidence="7">The sequence shown here is derived from an EMBL/GenBank/DDBJ whole genome shotgun (WGS) entry which is preliminary data.</text>
</comment>
<accession>A0A4S1CFI9</accession>
<keyword evidence="5 6" id="KW-0472">Membrane</keyword>
<keyword evidence="3 6" id="KW-0812">Transmembrane</keyword>
<evidence type="ECO:0000256" key="1">
    <source>
        <dbReference type="ARBA" id="ARBA00004167"/>
    </source>
</evidence>
<evidence type="ECO:0000256" key="5">
    <source>
        <dbReference type="ARBA" id="ARBA00023136"/>
    </source>
</evidence>
<organism evidence="7 8">
    <name type="scientific">Geomonas terrae</name>
    <dbReference type="NCBI Taxonomy" id="2562681"/>
    <lineage>
        <taxon>Bacteria</taxon>
        <taxon>Pseudomonadati</taxon>
        <taxon>Thermodesulfobacteriota</taxon>
        <taxon>Desulfuromonadia</taxon>
        <taxon>Geobacterales</taxon>
        <taxon>Geobacteraceae</taxon>
        <taxon>Geomonas</taxon>
    </lineage>
</organism>
<keyword evidence="2" id="KW-0488">Methylation</keyword>
<evidence type="ECO:0000313" key="8">
    <source>
        <dbReference type="Proteomes" id="UP000306416"/>
    </source>
</evidence>
<evidence type="ECO:0000256" key="2">
    <source>
        <dbReference type="ARBA" id="ARBA00022481"/>
    </source>
</evidence>
<dbReference type="AlphaFoldDB" id="A0A4S1CFI9"/>
<feature type="transmembrane region" description="Helical" evidence="6">
    <location>
        <begin position="12"/>
        <end position="34"/>
    </location>
</feature>
<dbReference type="PROSITE" id="PS00409">
    <property type="entry name" value="PROKAR_NTER_METHYL"/>
    <property type="match status" value="1"/>
</dbReference>
<dbReference type="GO" id="GO:0015628">
    <property type="term" value="P:protein secretion by the type II secretion system"/>
    <property type="evidence" value="ECO:0007669"/>
    <property type="project" value="InterPro"/>
</dbReference>
<dbReference type="InterPro" id="IPR000983">
    <property type="entry name" value="Bac_GSPG_pilin"/>
</dbReference>
<evidence type="ECO:0000256" key="6">
    <source>
        <dbReference type="SAM" id="Phobius"/>
    </source>
</evidence>
<sequence>MVQVRIDRRGFTLIELLIVVAVIGILAAIAIPSFSAYRVKAYNSSAVADVTSLKVHLESYYQDNVRYP</sequence>
<dbReference type="InterPro" id="IPR012902">
    <property type="entry name" value="N_methyl_site"/>
</dbReference>
<proteinExistence type="predicted"/>
<dbReference type="SUPFAM" id="SSF54523">
    <property type="entry name" value="Pili subunits"/>
    <property type="match status" value="1"/>
</dbReference>
<dbReference type="Gene3D" id="3.30.700.10">
    <property type="entry name" value="Glycoprotein, Type 4 Pilin"/>
    <property type="match status" value="1"/>
</dbReference>
<dbReference type="NCBIfam" id="TIGR02532">
    <property type="entry name" value="IV_pilin_GFxxxE"/>
    <property type="match status" value="1"/>
</dbReference>
<protein>
    <submittedName>
        <fullName evidence="7">Prepilin-type N-terminal cleavage/methylation domain-containing protein</fullName>
    </submittedName>
</protein>
<dbReference type="PANTHER" id="PTHR30093">
    <property type="entry name" value="GENERAL SECRETION PATHWAY PROTEIN G"/>
    <property type="match status" value="1"/>
</dbReference>
<name>A0A4S1CFI9_9BACT</name>
<dbReference type="RefSeq" id="WP_135869753.1">
    <property type="nucleotide sequence ID" value="NZ_SRSC01000002.1"/>
</dbReference>
<dbReference type="Pfam" id="PF07963">
    <property type="entry name" value="N_methyl"/>
    <property type="match status" value="1"/>
</dbReference>